<dbReference type="InterPro" id="IPR057102">
    <property type="entry name" value="NCTSP_N"/>
</dbReference>
<evidence type="ECO:0000313" key="3">
    <source>
        <dbReference type="EMBL" id="SHK49095.1"/>
    </source>
</evidence>
<evidence type="ECO:0000259" key="2">
    <source>
        <dbReference type="Pfam" id="PF23845"/>
    </source>
</evidence>
<dbReference type="OrthoDB" id="7182479at2"/>
<keyword evidence="4" id="KW-1185">Reference proteome</keyword>
<proteinExistence type="predicted"/>
<dbReference type="Proteomes" id="UP000184465">
    <property type="component" value="Unassembled WGS sequence"/>
</dbReference>
<feature type="domain" description="Non-contractile tail sheath N-terminal" evidence="1">
    <location>
        <begin position="12"/>
        <end position="121"/>
    </location>
</feature>
<gene>
    <name evidence="3" type="ORF">SAMN02745912_03465</name>
</gene>
<protein>
    <submittedName>
        <fullName evidence="3">Uncharacterized protein</fullName>
    </submittedName>
</protein>
<evidence type="ECO:0000313" key="4">
    <source>
        <dbReference type="Proteomes" id="UP000184465"/>
    </source>
</evidence>
<dbReference type="InterPro" id="IPR057122">
    <property type="entry name" value="TIM-barrel_NCTSP"/>
</dbReference>
<dbReference type="Pfam" id="PF23844">
    <property type="entry name" value="NCTSP_N"/>
    <property type="match status" value="1"/>
</dbReference>
<dbReference type="AlphaFoldDB" id="A0A1M6SWK2"/>
<dbReference type="RefSeq" id="WP_073152960.1">
    <property type="nucleotide sequence ID" value="NZ_FRAG01000072.1"/>
</dbReference>
<organism evidence="3 4">
    <name type="scientific">Paramaledivibacter caminithermalis (strain DSM 15212 / CIP 107654 / DViRD3)</name>
    <name type="common">Clostridium caminithermale</name>
    <dbReference type="NCBI Taxonomy" id="1121301"/>
    <lineage>
        <taxon>Bacteria</taxon>
        <taxon>Bacillati</taxon>
        <taxon>Bacillota</taxon>
        <taxon>Clostridia</taxon>
        <taxon>Peptostreptococcales</taxon>
        <taxon>Caminicellaceae</taxon>
        <taxon>Paramaledivibacter</taxon>
    </lineage>
</organism>
<dbReference type="Pfam" id="PF23845">
    <property type="entry name" value="TIM-barrel_NCTSP"/>
    <property type="match status" value="1"/>
</dbReference>
<reference evidence="3 4" key="1">
    <citation type="submission" date="2016-11" db="EMBL/GenBank/DDBJ databases">
        <authorList>
            <person name="Jaros S."/>
            <person name="Januszkiewicz K."/>
            <person name="Wedrychowicz H."/>
        </authorList>
    </citation>
    <scope>NUCLEOTIDE SEQUENCE [LARGE SCALE GENOMIC DNA]</scope>
    <source>
        <strain evidence="3 4">DSM 15212</strain>
    </source>
</reference>
<sequence>MGFTDKNELHLFQPRLMTNDQNFEMQFSVVSGNDGRSITAEGVFRSKGDYGGMYWEPEDRKAHPVLKRPVKNDLSGITLEYDYLIQGDLPALNDIIGQVITVELLDGTIHYIQAWNYVVDRPLQDWESGSGILFPRGRTPGSATGYSGHIKLDFDNLYAGWAEYEMVKVDEIEHTDPETGETWTEEVWEWVAISDTARWDELHSQGWALNSPSWEWYKVDTTQIKKLQWGFTSTEYNWTNPEYIPKSDSTWFKMEFTNWQVTSGNSFLMTIPTSPYKEHGICFADDYDDNYDITPEWLLYQMYYLGFRDWINFYIGASHFYDKKGKFDENGNPIPDPGGYMPYQYEMKTDKVFNEGFLAWYKNYLYWANYYGYKVVHSISMENVDAPESWWQRAYDGTPGTTMWVPTPKLLSFTNPDLHVYYKNYVKGLCDISVEAGIHPIIQLGEPWWWWIEIDENQPPCFYDQATKDKHLEELGYEMPIFTSSHESIKGYEETLYWLRDKNGEFAHILRDHIR</sequence>
<dbReference type="EMBL" id="FRAG01000072">
    <property type="protein sequence ID" value="SHK49095.1"/>
    <property type="molecule type" value="Genomic_DNA"/>
</dbReference>
<name>A0A1M6SWK2_PARC5</name>
<accession>A0A1M6SWK2</accession>
<dbReference type="STRING" id="1121301.SAMN02745912_03465"/>
<evidence type="ECO:0000259" key="1">
    <source>
        <dbReference type="Pfam" id="PF23844"/>
    </source>
</evidence>
<feature type="domain" description="Non-contractile tail sheath TIM barrel" evidence="2">
    <location>
        <begin position="278"/>
        <end position="471"/>
    </location>
</feature>